<dbReference type="InterPro" id="IPR051598">
    <property type="entry name" value="TSUP/Inactive_protease-like"/>
</dbReference>
<evidence type="ECO:0000256" key="6">
    <source>
        <dbReference type="RuleBase" id="RU363041"/>
    </source>
</evidence>
<reference evidence="8" key="1">
    <citation type="journal article" date="2019" name="Int. J. Syst. Evol. Microbiol.">
        <title>The Global Catalogue of Microorganisms (GCM) 10K type strain sequencing project: providing services to taxonomists for standard genome sequencing and annotation.</title>
        <authorList>
            <consortium name="The Broad Institute Genomics Platform"/>
            <consortium name="The Broad Institute Genome Sequencing Center for Infectious Disease"/>
            <person name="Wu L."/>
            <person name="Ma J."/>
        </authorList>
    </citation>
    <scope>NUCLEOTIDE SEQUENCE [LARGE SCALE GENOMIC DNA]</scope>
    <source>
        <strain evidence="8">CCM 8896</strain>
    </source>
</reference>
<protein>
    <recommendedName>
        <fullName evidence="6">Probable membrane transporter protein</fullName>
    </recommendedName>
</protein>
<feature type="transmembrane region" description="Helical" evidence="6">
    <location>
        <begin position="166"/>
        <end position="187"/>
    </location>
</feature>
<comment type="caution">
    <text evidence="7">The sequence shown here is derived from an EMBL/GenBank/DDBJ whole genome shotgun (WGS) entry which is preliminary data.</text>
</comment>
<keyword evidence="6" id="KW-1003">Cell membrane</keyword>
<dbReference type="PANTHER" id="PTHR43701">
    <property type="entry name" value="MEMBRANE TRANSPORTER PROTEIN MJ0441-RELATED"/>
    <property type="match status" value="1"/>
</dbReference>
<sequence length="243" mass="25753">MILVFIVNLIVGVLVGLSGIAGFLLPIFYIGVMHLGTVEALALSFAAFIVSGVLGSLNYYRHKLLDVKTAGIISIGSFFASFLGVKANLLIPEHVMSIILYCVVLFSGISILVRKDKPHQQKAHHNKFVLILIGVITGFICAVTGAGGPILVLPILIMLGIEVHQAVAIALFNSIFIGIPSAGGYLLNSSWMAIRGILPVALVAHGIGVFAGSKNGHRINQQLLKRIVAIFSIVISIIKLIGG</sequence>
<keyword evidence="4 6" id="KW-1133">Transmembrane helix</keyword>
<evidence type="ECO:0000256" key="1">
    <source>
        <dbReference type="ARBA" id="ARBA00004141"/>
    </source>
</evidence>
<proteinExistence type="inferred from homology"/>
<comment type="subcellular location">
    <subcellularLocation>
        <location evidence="6">Cell membrane</location>
        <topology evidence="6">Multi-pass membrane protein</topology>
    </subcellularLocation>
    <subcellularLocation>
        <location evidence="1">Membrane</location>
        <topology evidence="1">Multi-pass membrane protein</topology>
    </subcellularLocation>
</comment>
<feature type="transmembrane region" description="Helical" evidence="6">
    <location>
        <begin position="193"/>
        <end position="211"/>
    </location>
</feature>
<accession>A0ABW4J813</accession>
<comment type="similarity">
    <text evidence="2 6">Belongs to the 4-toluene sulfonate uptake permease (TSUP) (TC 2.A.102) family.</text>
</comment>
<dbReference type="EMBL" id="JBHTOP010000007">
    <property type="protein sequence ID" value="MFD1671335.1"/>
    <property type="molecule type" value="Genomic_DNA"/>
</dbReference>
<dbReference type="InterPro" id="IPR002781">
    <property type="entry name" value="TM_pro_TauE-like"/>
</dbReference>
<organism evidence="7 8">
    <name type="scientific">Agrilactobacillus yilanensis</name>
    <dbReference type="NCBI Taxonomy" id="2485997"/>
    <lineage>
        <taxon>Bacteria</taxon>
        <taxon>Bacillati</taxon>
        <taxon>Bacillota</taxon>
        <taxon>Bacilli</taxon>
        <taxon>Lactobacillales</taxon>
        <taxon>Lactobacillaceae</taxon>
        <taxon>Agrilactobacillus</taxon>
    </lineage>
</organism>
<evidence type="ECO:0000313" key="7">
    <source>
        <dbReference type="EMBL" id="MFD1671335.1"/>
    </source>
</evidence>
<feature type="transmembrane region" description="Helical" evidence="6">
    <location>
        <begin position="223"/>
        <end position="242"/>
    </location>
</feature>
<keyword evidence="3 6" id="KW-0812">Transmembrane</keyword>
<gene>
    <name evidence="7" type="ORF">ACFQ5M_04425</name>
</gene>
<feature type="transmembrane region" description="Helical" evidence="6">
    <location>
        <begin position="72"/>
        <end position="91"/>
    </location>
</feature>
<keyword evidence="8" id="KW-1185">Reference proteome</keyword>
<evidence type="ECO:0000256" key="3">
    <source>
        <dbReference type="ARBA" id="ARBA00022692"/>
    </source>
</evidence>
<evidence type="ECO:0000256" key="2">
    <source>
        <dbReference type="ARBA" id="ARBA00009142"/>
    </source>
</evidence>
<evidence type="ECO:0000256" key="5">
    <source>
        <dbReference type="ARBA" id="ARBA00023136"/>
    </source>
</evidence>
<name>A0ABW4J813_9LACO</name>
<dbReference type="RefSeq" id="WP_125715467.1">
    <property type="nucleotide sequence ID" value="NZ_JBHTOP010000007.1"/>
</dbReference>
<keyword evidence="5 6" id="KW-0472">Membrane</keyword>
<feature type="transmembrane region" description="Helical" evidence="6">
    <location>
        <begin position="40"/>
        <end position="60"/>
    </location>
</feature>
<dbReference type="Pfam" id="PF01925">
    <property type="entry name" value="TauE"/>
    <property type="match status" value="1"/>
</dbReference>
<feature type="transmembrane region" description="Helical" evidence="6">
    <location>
        <begin position="128"/>
        <end position="159"/>
    </location>
</feature>
<evidence type="ECO:0000256" key="4">
    <source>
        <dbReference type="ARBA" id="ARBA00022989"/>
    </source>
</evidence>
<evidence type="ECO:0000313" key="8">
    <source>
        <dbReference type="Proteomes" id="UP001597267"/>
    </source>
</evidence>
<dbReference type="PANTHER" id="PTHR43701:SF2">
    <property type="entry name" value="MEMBRANE TRANSPORTER PROTEIN YJNA-RELATED"/>
    <property type="match status" value="1"/>
</dbReference>
<feature type="transmembrane region" description="Helical" evidence="6">
    <location>
        <begin position="6"/>
        <end position="28"/>
    </location>
</feature>
<feature type="transmembrane region" description="Helical" evidence="6">
    <location>
        <begin position="98"/>
        <end position="113"/>
    </location>
</feature>
<dbReference type="Proteomes" id="UP001597267">
    <property type="component" value="Unassembled WGS sequence"/>
</dbReference>